<dbReference type="InterPro" id="IPR029033">
    <property type="entry name" value="His_PPase_superfam"/>
</dbReference>
<evidence type="ECO:0000256" key="5">
    <source>
        <dbReference type="ARBA" id="ARBA00040357"/>
    </source>
</evidence>
<evidence type="ECO:0000256" key="6">
    <source>
        <dbReference type="ARBA" id="ARBA00041499"/>
    </source>
</evidence>
<dbReference type="PANTHER" id="PTHR11567:SF110">
    <property type="entry name" value="2-PHOSPHOXYLOSE PHOSPHATASE 1"/>
    <property type="match status" value="1"/>
</dbReference>
<dbReference type="EMBL" id="JAPWDV010000001">
    <property type="protein sequence ID" value="KAJ6223696.1"/>
    <property type="molecule type" value="Genomic_DNA"/>
</dbReference>
<sequence length="332" mass="38703">MYRLGHYLRRRYVRNFHWNISPRDLYVRSSAMERCQESAQALIAGLLPPTDDWCWNDDLGTVWQPIPIATIPRNEDGLLVASSNCDRAYALYGRIPDSKVVQNLIKPFWPTIQEIAHISNVSIDSYRKARDVYDSLLCIRHQMKITSESIQDTSLYWAQSWITEEQFSALKSVYELGFRFDFTGTIETELRRLRTGLLLNEIVNRLNPMVDHPKISIFSAHDTTLFHLLDSLEFKPNKTVNFGSTVIFEARQVESQATATIRAFRVNVKYPNDYFVVDEFHLPGNNGTFVELQTLKHNLEPLLISNMDQWKRECSNLWGVRRNDIERGKREL</sequence>
<dbReference type="SUPFAM" id="SSF53254">
    <property type="entry name" value="Phosphoglycerate mutase-like"/>
    <property type="match status" value="1"/>
</dbReference>
<protein>
    <recommendedName>
        <fullName evidence="5">2-phosphoxylose phosphatase 1</fullName>
    </recommendedName>
    <alternativeName>
        <fullName evidence="6">Acid phosphatase-like protein 2</fullName>
    </alternativeName>
</protein>
<dbReference type="OMA" id="SCITHEN"/>
<reference evidence="7" key="1">
    <citation type="submission" date="2022-12" db="EMBL/GenBank/DDBJ databases">
        <title>Genome assemblies of Blomia tropicalis.</title>
        <authorList>
            <person name="Cui Y."/>
        </authorList>
    </citation>
    <scope>NUCLEOTIDE SEQUENCE</scope>
    <source>
        <tissue evidence="7">Adult mites</tissue>
    </source>
</reference>
<comment type="catalytic activity">
    <reaction evidence="1">
        <text>a phosphate monoester + H2O = an alcohol + phosphate</text>
        <dbReference type="Rhea" id="RHEA:15017"/>
        <dbReference type="ChEBI" id="CHEBI:15377"/>
        <dbReference type="ChEBI" id="CHEBI:30879"/>
        <dbReference type="ChEBI" id="CHEBI:43474"/>
        <dbReference type="ChEBI" id="CHEBI:67140"/>
        <dbReference type="EC" id="3.1.3.2"/>
    </reaction>
</comment>
<evidence type="ECO:0000256" key="2">
    <source>
        <dbReference type="ARBA" id="ARBA00005375"/>
    </source>
</evidence>
<comment type="similarity">
    <text evidence="2">Belongs to the histidine acid phosphatase family.</text>
</comment>
<name>A0A9Q0MD53_BLOTA</name>
<evidence type="ECO:0000256" key="3">
    <source>
        <dbReference type="ARBA" id="ARBA00022801"/>
    </source>
</evidence>
<organism evidence="7 8">
    <name type="scientific">Blomia tropicalis</name>
    <name type="common">Mite</name>
    <dbReference type="NCBI Taxonomy" id="40697"/>
    <lineage>
        <taxon>Eukaryota</taxon>
        <taxon>Metazoa</taxon>
        <taxon>Ecdysozoa</taxon>
        <taxon>Arthropoda</taxon>
        <taxon>Chelicerata</taxon>
        <taxon>Arachnida</taxon>
        <taxon>Acari</taxon>
        <taxon>Acariformes</taxon>
        <taxon>Sarcoptiformes</taxon>
        <taxon>Astigmata</taxon>
        <taxon>Glycyphagoidea</taxon>
        <taxon>Echimyopodidae</taxon>
        <taxon>Blomia</taxon>
    </lineage>
</organism>
<dbReference type="PROSITE" id="PS00778">
    <property type="entry name" value="HIS_ACID_PHOSPHAT_2"/>
    <property type="match status" value="1"/>
</dbReference>
<evidence type="ECO:0000256" key="1">
    <source>
        <dbReference type="ARBA" id="ARBA00000032"/>
    </source>
</evidence>
<evidence type="ECO:0000313" key="7">
    <source>
        <dbReference type="EMBL" id="KAJ6223696.1"/>
    </source>
</evidence>
<keyword evidence="8" id="KW-1185">Reference proteome</keyword>
<dbReference type="InterPro" id="IPR000560">
    <property type="entry name" value="His_Pase_clade-2"/>
</dbReference>
<dbReference type="InterPro" id="IPR033379">
    <property type="entry name" value="Acid_Pase_AS"/>
</dbReference>
<dbReference type="Pfam" id="PF00328">
    <property type="entry name" value="His_Phos_2"/>
    <property type="match status" value="1"/>
</dbReference>
<comment type="catalytic activity">
    <reaction evidence="4">
        <text>3-O-[beta-D-GlcA-(1-&gt;3)-beta-D-Gal-(1-&gt;3)-beta-D-Gal-(1-&gt;4)-beta-D-2-O-P-Xyl]-L-seryl-[protein] + H2O = 3-O-(beta-D-GlcA-(1-&gt;3)-beta-D-Gal-(1-&gt;3)-beta-D-Gal-(1-&gt;4)-beta-D-Xyl)-L-seryl-[protein] + phosphate</text>
        <dbReference type="Rhea" id="RHEA:56512"/>
        <dbReference type="Rhea" id="RHEA-COMP:12573"/>
        <dbReference type="Rhea" id="RHEA-COMP:14559"/>
        <dbReference type="ChEBI" id="CHEBI:15377"/>
        <dbReference type="ChEBI" id="CHEBI:43474"/>
        <dbReference type="ChEBI" id="CHEBI:132093"/>
        <dbReference type="ChEBI" id="CHEBI:140495"/>
    </reaction>
</comment>
<dbReference type="Proteomes" id="UP001142055">
    <property type="component" value="Chromosome 1"/>
</dbReference>
<dbReference type="CDD" id="cd07061">
    <property type="entry name" value="HP_HAP_like"/>
    <property type="match status" value="1"/>
</dbReference>
<dbReference type="InterPro" id="IPR050645">
    <property type="entry name" value="Histidine_acid_phosphatase"/>
</dbReference>
<accession>A0A9Q0MD53</accession>
<dbReference type="GO" id="GO:0003993">
    <property type="term" value="F:acid phosphatase activity"/>
    <property type="evidence" value="ECO:0007669"/>
    <property type="project" value="UniProtKB-EC"/>
</dbReference>
<evidence type="ECO:0000256" key="4">
    <source>
        <dbReference type="ARBA" id="ARBA00036311"/>
    </source>
</evidence>
<comment type="caution">
    <text evidence="7">The sequence shown here is derived from an EMBL/GenBank/DDBJ whole genome shotgun (WGS) entry which is preliminary data.</text>
</comment>
<dbReference type="PANTHER" id="PTHR11567">
    <property type="entry name" value="ACID PHOSPHATASE-RELATED"/>
    <property type="match status" value="1"/>
</dbReference>
<keyword evidence="3" id="KW-0378">Hydrolase</keyword>
<gene>
    <name evidence="7" type="ORF">RDWZM_002241</name>
</gene>
<dbReference type="AlphaFoldDB" id="A0A9Q0MD53"/>
<evidence type="ECO:0000313" key="8">
    <source>
        <dbReference type="Proteomes" id="UP001142055"/>
    </source>
</evidence>
<dbReference type="Gene3D" id="3.40.50.1240">
    <property type="entry name" value="Phosphoglycerate mutase-like"/>
    <property type="match status" value="1"/>
</dbReference>
<proteinExistence type="inferred from homology"/>